<evidence type="ECO:0000256" key="1">
    <source>
        <dbReference type="SAM" id="MobiDB-lite"/>
    </source>
</evidence>
<organism evidence="2 3">
    <name type="scientific">Hondaea fermentalgiana</name>
    <dbReference type="NCBI Taxonomy" id="2315210"/>
    <lineage>
        <taxon>Eukaryota</taxon>
        <taxon>Sar</taxon>
        <taxon>Stramenopiles</taxon>
        <taxon>Bigyra</taxon>
        <taxon>Labyrinthulomycetes</taxon>
        <taxon>Thraustochytrida</taxon>
        <taxon>Thraustochytriidae</taxon>
        <taxon>Hondaea</taxon>
    </lineage>
</organism>
<reference evidence="2 3" key="1">
    <citation type="submission" date="2017-12" db="EMBL/GenBank/DDBJ databases">
        <title>Sequencing, de novo assembly and annotation of complete genome of a new Thraustochytrid species, strain FCC1311.</title>
        <authorList>
            <person name="Sedici K."/>
            <person name="Godart F."/>
            <person name="Aiese Cigliano R."/>
            <person name="Sanseverino W."/>
            <person name="Barakat M."/>
            <person name="Ortet P."/>
            <person name="Marechal E."/>
            <person name="Cagnac O."/>
            <person name="Amato A."/>
        </authorList>
    </citation>
    <scope>NUCLEOTIDE SEQUENCE [LARGE SCALE GENOMIC DNA]</scope>
</reference>
<dbReference type="AlphaFoldDB" id="A0A2R5G139"/>
<feature type="compositionally biased region" description="Basic and acidic residues" evidence="1">
    <location>
        <begin position="1"/>
        <end position="27"/>
    </location>
</feature>
<comment type="caution">
    <text evidence="2">The sequence shown here is derived from an EMBL/GenBank/DDBJ whole genome shotgun (WGS) entry which is preliminary data.</text>
</comment>
<proteinExistence type="predicted"/>
<dbReference type="EMBL" id="BEYU01000005">
    <property type="protein sequence ID" value="GBG24245.1"/>
    <property type="molecule type" value="Genomic_DNA"/>
</dbReference>
<feature type="region of interest" description="Disordered" evidence="1">
    <location>
        <begin position="1072"/>
        <end position="1099"/>
    </location>
</feature>
<feature type="compositionally biased region" description="Basic and acidic residues" evidence="1">
    <location>
        <begin position="52"/>
        <end position="64"/>
    </location>
</feature>
<evidence type="ECO:0000313" key="2">
    <source>
        <dbReference type="EMBL" id="GBG24245.1"/>
    </source>
</evidence>
<dbReference type="Proteomes" id="UP000241890">
    <property type="component" value="Unassembled WGS sequence"/>
</dbReference>
<evidence type="ECO:0000313" key="3">
    <source>
        <dbReference type="Proteomes" id="UP000241890"/>
    </source>
</evidence>
<keyword evidence="3" id="KW-1185">Reference proteome</keyword>
<protein>
    <submittedName>
        <fullName evidence="2">Uncharacterized protein</fullName>
    </submittedName>
</protein>
<accession>A0A2R5G139</accession>
<name>A0A2R5G139_9STRA</name>
<dbReference type="InParanoid" id="A0A2R5G139"/>
<sequence length="1166" mass="129343">MDADSHGAEQQHHTLVEHPEHPHDSVAHSHNNGQDQAMGEQDHVQQGEQDNEAVHERRQNEDSNGRANANAGNEIAPSVDELQKVLGWDPESLATLPDLSARENNKLLRVEDPAGWKAMEDMLQESIVTIAKTLCPANAMDLVYDVAAKILKQNAQTEVSTRKEIRNVTNALATIIEKSPRRTVQRRVAHAVLVKGLQLKTITQLRDEKGFTLGSSTREKAYLDFRRMASGEILQRSVISRTTFNADGLEEAVRFLLSEENLSKLSWSNHTIHLSARESVELPVLIRRKPECQIYGSYVIHSSNNGDASKPKAAISRSSFYKLLSLLTVGSADETEVDPNKDAWTGMLVDDPCVLMHRIIEDFSVDPKLHEYLKRQLSIAQNFLKQKFHDHVSKQFPPEVCFHDLTYALTQPVSASTVSSAHNVRCNACKFAFFLIHNLHRCIEESTAGRSDAAKADARFALHNVQKKFLLYYAYQLRAINHERVIKSFDEAMRLETEQTRSSSTSAIITADWNRGAVYPSVGDAAILPDAGVLWHCIRCDFYVWADGRAIKQTIYADQIIDAPVDGNVSAVTMATCMEAFLAQLHSEAPHIKSLTIRHFEEPSPQLVFLLALINTRGTLHIDRVIREESRKDQGPLARHFAHGRVHLKRFAKRSVPGKVRCIITARGVAGALAWGGGVSNSIVQLVRLDRQGLEATCAAFARVATEFASFAGRAAEIQFLKSKDDTEPLLTPNDVRTSKQALLFKVWSHPQVGPGIDVTIHIEAGTLGFTDKELAMRELKDCGLVDVEYAVSEQDQEHQDHQHQNHQHQHLGDHVPADVSHMQHAEQQQDQFVPTILSPPPPPAFPGMARGVPAAVDKDVSTADGDFDYFLARPETVPTEEAAQDADSDVDDDLDAEHAPSAISGYGTAHFSDETSVTGVSIIRCSSAVSLLQRYTEEGAHSSSGPAPDLLPQRRDLIATAVRHAKNLLLEGFLNVQEGDESLPDFEAAGNVPELDVLIMQAQGWARRGLPEESPFGQSFANLCRQDLRGILRNLTVAPLEVSSALIRAQPELYRLPGPFEIKKLIERCDGEGDQGRARHADPGDANERPRKRGRPCQIPHQVDDFLQSKIHGNADVRPRDLLNAVKAQFGKHGAVNEDFPDDRKLKQRIAGLKKAHKKRHVHGV</sequence>
<gene>
    <name evidence="2" type="ORF">FCC1311_004632</name>
</gene>
<feature type="region of interest" description="Disordered" evidence="1">
    <location>
        <begin position="1"/>
        <end position="75"/>
    </location>
</feature>
<feature type="compositionally biased region" description="Basic and acidic residues" evidence="1">
    <location>
        <begin position="1072"/>
        <end position="1090"/>
    </location>
</feature>